<sequence>MPEVGIPLQIEAPDCRRRPPHLEEEEETPSIVEVDIETGQPTREKGKDDGRAGIVIDINEQV</sequence>
<reference evidence="1 2" key="1">
    <citation type="journal article" date="2015" name="Nature">
        <title>rRNA introns, odd ribosomes, and small enigmatic genomes across a large radiation of phyla.</title>
        <authorList>
            <person name="Brown C.T."/>
            <person name="Hug L.A."/>
            <person name="Thomas B.C."/>
            <person name="Sharon I."/>
            <person name="Castelle C.J."/>
            <person name="Singh A."/>
            <person name="Wilkins M.J."/>
            <person name="Williams K.H."/>
            <person name="Banfield J.F."/>
        </authorList>
    </citation>
    <scope>NUCLEOTIDE SEQUENCE [LARGE SCALE GENOMIC DNA]</scope>
</reference>
<dbReference type="EMBL" id="LCEK01000064">
    <property type="protein sequence ID" value="KKS70259.1"/>
    <property type="molecule type" value="Genomic_DNA"/>
</dbReference>
<protein>
    <submittedName>
        <fullName evidence="1">Uncharacterized protein</fullName>
    </submittedName>
</protein>
<organism evidence="1 2">
    <name type="scientific">Candidatus Magasanikbacteria bacterium GW2011_GWE2_42_7</name>
    <dbReference type="NCBI Taxonomy" id="1619052"/>
    <lineage>
        <taxon>Bacteria</taxon>
        <taxon>Candidatus Magasanikiibacteriota</taxon>
    </lineage>
</organism>
<gene>
    <name evidence="1" type="ORF">UV42_C0064G0011</name>
</gene>
<proteinExistence type="predicted"/>
<comment type="caution">
    <text evidence="1">The sequence shown here is derived from an EMBL/GenBank/DDBJ whole genome shotgun (WGS) entry which is preliminary data.</text>
</comment>
<name>A0A0G1BAP2_9BACT</name>
<evidence type="ECO:0000313" key="1">
    <source>
        <dbReference type="EMBL" id="KKS70259.1"/>
    </source>
</evidence>
<accession>A0A0G1BAP2</accession>
<evidence type="ECO:0000313" key="2">
    <source>
        <dbReference type="Proteomes" id="UP000033867"/>
    </source>
</evidence>
<dbReference type="AlphaFoldDB" id="A0A0G1BAP2"/>
<dbReference type="Proteomes" id="UP000033867">
    <property type="component" value="Unassembled WGS sequence"/>
</dbReference>